<dbReference type="PROSITE" id="PS00675">
    <property type="entry name" value="SIGMA54_INTERACT_1"/>
    <property type="match status" value="1"/>
</dbReference>
<dbReference type="PANTHER" id="PTHR48103">
    <property type="entry name" value="MIDASIN-RELATED"/>
    <property type="match status" value="1"/>
</dbReference>
<dbReference type="FunFam" id="3.40.50.300:FF:000582">
    <property type="entry name" value="Midasin"/>
    <property type="match status" value="1"/>
</dbReference>
<evidence type="ECO:0000256" key="6">
    <source>
        <dbReference type="ARBA" id="ARBA00022840"/>
    </source>
</evidence>
<dbReference type="GO" id="GO:0005524">
    <property type="term" value="F:ATP binding"/>
    <property type="evidence" value="ECO:0007669"/>
    <property type="project" value="UniProtKB-KW"/>
</dbReference>
<dbReference type="SUPFAM" id="SSF53300">
    <property type="entry name" value="vWA-like"/>
    <property type="match status" value="1"/>
</dbReference>
<sequence length="4451" mass="500394">MVLSDIIRKRCEEIGVNDVFEFDNNIDELAEVAIQVEDQFVPIFYIYRELTLPIVSLWIIKKMEVNRVFCRISFLVSKIPSLIPLVQYFLESNPKLNLDDEDVLMAIIRVLNCEFRLFSPYFSGELIREAAARNEGYVKTKALATLSVLMEVGEMKFNEWVQDYTESDAASFEFDAILKEAHTSSKLECLHDAHRSTDQSYLDSFEFQNSLVVRLGHAFLPRYWLGSTSDVSFVETETSMNNLHSFVDALLKSRPVLLLGPSGSGKSKLVEYVHSKVHGGELVRIHLGDQTDSKGLVGAYASGAEPGTFEWRNGALASAVESGKWVLIEDIDRAPSDVTSILLPLLERRELVLPSRDQIISAAPGFQIVATCCINELGSDRVEVVGERLWSKAHTSPVPDTDLELIALDKLQAGRSDSRTLIKTLVNAYHRVLEYQHLHRFTRTVTVSDLLKVASRIKPEYDADDFYLECVSCFAAFSIYKKDLAAVIADATGMSASRGEIVLYRRDPSVILHDAEIRIGRAALQRRVLTLSASRKVDYDVQQSNFALTKPTKQLLEEIAVSVEHSEPVLLVGESGTGKTAVVQYLASTCRRKLVVINVSQQVESGDLIGGFKPMDLRQSLTLLLEDFYEIFDSTFSRAKNNDFINTLDKAIKKSNYKAVVKLFKEAVRLAMKSSKDSKESSSNSDGVNRETKSKRKRLASDSKCQQDWYNFNQNVDMFDSKLSKACNTPQFEFVNGLLVNAIQKGYWLLLDELNLAPADTIEGISELVSSRAITILDNKGEVVRAHENFRLFANMNPATDVGKKDLPSGVRSLFTELWAPGPDEDLEALRIIISKYLPSGTSENLITKCSELFTESRRMAATHEISDGAGQKPHFSMRTLARMLASSSKFAFFFGLQRGLFESFQMCFVTLLDEPSAKSLSELAKDKLFTGYSSVATLLSQKPKQPSELESYIQVGYFFIKQGPHSVIKDASYILTETVAQNLNALARAASLKSFPVLLQGPTSSGKTSMVTYLAQITGHRVVRINNHEHTDLAEYIGGYESDSNGTLVFKEGALVQALRNGDWLILDELNLAPSDVLEALNRLLDDNRELLVPETQEYVRPHPDFVLFATQNPADGNYAGRKMLSRAFRSRFLELHFGDIPESELDIILRDRTLIAPSYAKKIVEVYQELSRMRSIARVFETPATLRDLFRWASRIASGDISSYDAVATAGFQLLGERARTDSERHVVRDVLTKILKADIPDAINVNLYESPEMLQAMSLSPPEIVWTNAMKRLLYLTLSAFAHNEAVILVGETGCGKTTVIQALAESTGKPLITVNAHQNTETSDLVGSQRPCRGDSKGRLFEWVDGPLVKAMKEGCVFLLDEISLADDSVLERLNSVLESGRILFVPEIGRIEAAPGFQFVATMNPGGDYGKKELSPALRNRFTEIWVPPALDRSDLKMAVSRVLPDFNDAVEVIVEFSLFVKSNIKDHRFEISLRDVLSWAVFVSLTGNSLTMVSQGAFMTFIDRAKKSDQQLLCSKLKELINDDSVNFQDYSLKVTPTQISAGPFSLPRLDGSQMSVPFSLEAPTSALNAMRVLRAMRALKPILIEGPPGAGKTSLITALANICNVRLARLNLSEQTDLTDLFGQDQPLTEPGQFAWRSAPFLRAMEQGEWVLLDEMNLAPQQVLEGLNACLDHRGEAFVPELNRTFKKHPEFRVFAAQNPQAQGGGRKGLPKSFVSRFTCVYVDQLNEEDLALISSCTHPNISVSLRSQLSSYIEALENWSTDRVMPGQPFEFNLRDTLRWLDLLTSNESMSPVKYLPMIVLQRLRTAEDRNHAENLLNQYLPDASSVRQQINPVVITPGSFCVNEAALLRSEKQYEHSSELAVLSIQQPLLESMIWCIQQAWPILLVGPSGSGKTSMIRLLSKLSGSRLHEFAITADLDASDLLGEFDQVEKEAEWYRMWKKIGSIINGVDIAEAELVDAVRAKNLANLERLLSKNHPCYELVKETVEKYTKERFDLPKFKWFDGMLVSAIENGDWVVLDNANLCAPSVLDRLNSLLERNGKLYINECSDSDGNPRVITPHPNFRMFMTVNPKFGELSRAMRNRSVELWTGDLVTRTPTVSTSLNLDFPRPLNLCRLLDLQSLSWLSALPIDDFSCSYAKNSGIIDADYVEFLSLKSNDVNQLYVDWNVLFFTKMLSRILASVRNQSFKPKSLLELSVYQKSRSEDLLNFDLYGIILLLIEMIPKHPSLSTIIPDLCNLNESSRIPVFRSYLLQYSRDNDIKTLETAVINRLGNDDSKRGMLMPVLWQKFGRKFGFKDIDAFKMFSTVQKLYLEFDALVDNMGTHHINEISEVRKYLALTNTTALLKSDIDRLCEAIEDFKHNLPSSENVYDGLLVDNFEQIWNLLSLTRASAVDVEWNSKSISAMSKLISLAKKSTLNLAEEYTNNELNIPSIAVGEQVESILLNVIQKTEMGQSKDELAELSRIILEQSNVWKFAIDPQQLVKRVTSRFISSMQSLEELRSPQSESIEFLEIQKALNSNDVIEHTTGAACMLLQLYVPDYASDPAIAQHVWYERFIRLQQEFAKDNTDWENIKAVFGGLSDDVDAWLANRVLKHEPVPDIWRPQFKQNSNSAENYSEVDLVHRDMLAARNLAEDLIATPRRSLDQVELSLVNSKRLLQRLERIKEYRDLVRPALCAMRLLNLGLSLQWQLLRQKNQGDSNDHNLWLLNPMSVCLNPVPVLASPLLSLRAMCCTRSLRLQYVEELLNNIYQKWTLERLQLEERKREESAGFRYNDDIDSEEAAEREFKRLFPDFDDDYVLADNNEANFAAELTSLYCSIFLDDFRSPESGIVSTITKAATSLKSAYGNSDASHLLALLLVIQERSRPQQVLTSSEINFYTDPSPVETVLSLELCKKVLLFVSPLLKMWPEHDTLITLQRISTEIGEIPPGAPIALRLSKVEQLYHYIHEWDRFASKEVKCGALMADTAALIVKWRRLELATWTSLFAVEKQKAADSASAYWFHLFETLIAVPIHDIVHAAKVLVVFLADSTVGQFERRLHMLKAFEKHLSLTGKTEVVQCVSNVRKFYTQFLPHIQQRLEVAETQLRKQVDEVVKLASWRDTNIHALKQSAQKSHRQLFKVVKKYRAALESPAIPEESPLISPDYNELPMPQTDIILECFNEKMKPLEVFDLWNNRPKQLYHLDTTCARIRDYANCVNGSYPNRGLADIASEAVTTAADLHKRTPKVWNKDTKKTINSLKMEKQVFLTYVLRELRGSGLRTSVRKATMMQQNELIKVLALNPTFENESWVSSADNVFFAFIELLTKLRATLSEADNSVPKADLQRGMAYAENSFSYILKLRKCAAGHLRLNRSDDSISVLEELCSRPIKACFRHAEVSSLVLDSAFAVKSFGEVSKEFVPTSTLKKVMVDMEKAYAMSTTEMASHSSSQWFEDTLDSIHEVHLSLDENDSGRMLLPSLATLAAYLEDKKRELPLLASSNTATDIIAMVFECANIILVVIQQIVSAVRSFDKDEDKEWFKKSCKFMISLLESLRSNTIWTQIDKVTEHILSLSNKSDLHVTSALAATMLVFVNGYRLVTLEVEKLFKKFLYETSVGSFKLSKILYSLATVGFCSPEPTEDDSDSEVDDKGDNAGLGDGQGENSTSKDIDEEDDDVAESMQSANPDQEERDEAEEDNAKDVEGDLAGEIEDAPPNNSEEEGDSSDNDQEPEDEVGDLDELDPNAVDEKMWDDEHEENDSGQKEKESQEKLNGAKDDAMEGVEEANDNMDPDNEADGQQTDDNAEDKDDEDNSEEIEDNQDDNINQGDKEQVQPEIEQNDALNLPDDLQLDSGSEKDQNEDENVGLSDSEDEMINEKHPEDLQEPDDPTSDRDAEGSDIDVSDVDHTDDAKNTEEEEAEEEKNGDIDSNDIENNQSDLDDNSEVSDMEVDMPDGDVEASASGLGGVDDENQPNQDLATIAEDRTEKKGQGDVGTADNEEDNIGTGGTTGSESVNPDRNIDENEQRTQNSLKQLGDALKEFHRRKREIKDFDPDAEQNDNARTEDETKPVEANDFEHVGADEAHDTQALGKSTNEIKQDVDNEMAVDDDQEEVDKEVAGDDDNSASLGANNTTEEATAALEDGSQESDNESSPTIVAGRTQELSLDNSDALSDIEATEELNHHSKYSEDNTLWQYYESKTHDLAMILGEQLRLILEPTVASKLKGDYRTGKRLNMKRIIPYIASEFRKDKIWLRRTKPAKREYQVLLALDDSKSMAEPAVVDLAFQAIAVVGKALNTVEAGQMGIARFGSNTDFIHPLSEPFNADAGNRVLQKFTFSQNRTDVNRLLSDSLSMFQSTSNSSEQWKLEIIISDGIADDHLSLKKLVRKATDERVMLVFIILDALNKETSILDMNEAKYTADEFGSMKLEVSKYMDDFPFDYYVIVRNISDLPSVLATVLRQYFQSLE</sequence>
<dbReference type="GO" id="GO:0005730">
    <property type="term" value="C:nucleolus"/>
    <property type="evidence" value="ECO:0007669"/>
    <property type="project" value="UniProtKB-SubCell"/>
</dbReference>
<dbReference type="InterPro" id="IPR041190">
    <property type="entry name" value="Midasin_AAA_lid_5"/>
</dbReference>
<evidence type="ECO:0000256" key="1">
    <source>
        <dbReference type="ARBA" id="ARBA00004604"/>
    </source>
</evidence>
<feature type="domain" description="VWFA" evidence="11">
    <location>
        <begin position="4249"/>
        <end position="4442"/>
    </location>
</feature>
<keyword evidence="5 9" id="KW-0547">Nucleotide-binding</keyword>
<dbReference type="InterPro" id="IPR027417">
    <property type="entry name" value="P-loop_NTPase"/>
</dbReference>
<dbReference type="CDD" id="cd00009">
    <property type="entry name" value="AAA"/>
    <property type="match status" value="3"/>
</dbReference>
<evidence type="ECO:0000256" key="2">
    <source>
        <dbReference type="ARBA" id="ARBA00004642"/>
    </source>
</evidence>
<feature type="compositionally biased region" description="Acidic residues" evidence="10">
    <location>
        <begin position="3844"/>
        <end position="3859"/>
    </location>
</feature>
<evidence type="ECO:0000256" key="10">
    <source>
        <dbReference type="SAM" id="MobiDB-lite"/>
    </source>
</evidence>
<dbReference type="SUPFAM" id="SSF52540">
    <property type="entry name" value="P-loop containing nucleoside triphosphate hydrolases"/>
    <property type="match status" value="6"/>
</dbReference>
<gene>
    <name evidence="12" type="ORF">DASB73_018010</name>
</gene>
<evidence type="ECO:0000259" key="11">
    <source>
        <dbReference type="PROSITE" id="PS50234"/>
    </source>
</evidence>
<reference evidence="12 13" key="1">
    <citation type="journal article" date="2023" name="Elife">
        <title>Identification of key yeast species and microbe-microbe interactions impacting larval growth of Drosophila in the wild.</title>
        <authorList>
            <person name="Mure A."/>
            <person name="Sugiura Y."/>
            <person name="Maeda R."/>
            <person name="Honda K."/>
            <person name="Sakurai N."/>
            <person name="Takahashi Y."/>
            <person name="Watada M."/>
            <person name="Katoh T."/>
            <person name="Gotoh A."/>
            <person name="Gotoh Y."/>
            <person name="Taniguchi I."/>
            <person name="Nakamura K."/>
            <person name="Hayashi T."/>
            <person name="Katayama T."/>
            <person name="Uemura T."/>
            <person name="Hattori Y."/>
        </authorList>
    </citation>
    <scope>NUCLEOTIDE SEQUENCE [LARGE SCALE GENOMIC DNA]</scope>
    <source>
        <strain evidence="12 13">SB-73</strain>
    </source>
</reference>
<dbReference type="InterPro" id="IPR002035">
    <property type="entry name" value="VWF_A"/>
</dbReference>
<dbReference type="PIRSF" id="PIRSF010340">
    <property type="entry name" value="Midasin"/>
    <property type="match status" value="1"/>
</dbReference>
<feature type="region of interest" description="Disordered" evidence="10">
    <location>
        <begin position="3624"/>
        <end position="4151"/>
    </location>
</feature>
<feature type="compositionally biased region" description="Low complexity" evidence="10">
    <location>
        <begin position="4114"/>
        <end position="4124"/>
    </location>
</feature>
<feature type="compositionally biased region" description="Acidic residues" evidence="10">
    <location>
        <begin position="3923"/>
        <end position="3942"/>
    </location>
</feature>
<dbReference type="Gene3D" id="3.40.50.300">
    <property type="entry name" value="P-loop containing nucleotide triphosphate hydrolases"/>
    <property type="match status" value="7"/>
</dbReference>
<feature type="compositionally biased region" description="Acidic residues" evidence="10">
    <location>
        <begin position="3900"/>
        <end position="3916"/>
    </location>
</feature>
<dbReference type="InterPro" id="IPR003593">
    <property type="entry name" value="AAA+_ATPase"/>
</dbReference>
<feature type="compositionally biased region" description="Acidic residues" evidence="10">
    <location>
        <begin position="3765"/>
        <end position="3781"/>
    </location>
</feature>
<feature type="compositionally biased region" description="Basic and acidic residues" evidence="10">
    <location>
        <begin position="4044"/>
        <end position="4070"/>
    </location>
</feature>
<dbReference type="Pfam" id="PF17865">
    <property type="entry name" value="AAA_lid_5"/>
    <property type="match status" value="1"/>
</dbReference>
<keyword evidence="8 9" id="KW-0539">Nucleus</keyword>
<feature type="compositionally biased region" description="Basic and acidic residues" evidence="10">
    <location>
        <begin position="3966"/>
        <end position="3975"/>
    </location>
</feature>
<dbReference type="GO" id="GO:0016887">
    <property type="term" value="F:ATP hydrolysis activity"/>
    <property type="evidence" value="ECO:0007669"/>
    <property type="project" value="InterPro"/>
</dbReference>
<dbReference type="InterPro" id="IPR012099">
    <property type="entry name" value="Midasin"/>
</dbReference>
<feature type="compositionally biased region" description="Basic and acidic residues" evidence="10">
    <location>
        <begin position="3889"/>
        <end position="3899"/>
    </location>
</feature>
<dbReference type="GO" id="GO:0000055">
    <property type="term" value="P:ribosomal large subunit export from nucleus"/>
    <property type="evidence" value="ECO:0007669"/>
    <property type="project" value="TreeGrafter"/>
</dbReference>
<dbReference type="GO" id="GO:0030687">
    <property type="term" value="C:preribosome, large subunit precursor"/>
    <property type="evidence" value="ECO:0007669"/>
    <property type="project" value="TreeGrafter"/>
</dbReference>
<name>A0AAV5RI64_STABA</name>
<feature type="region of interest" description="Disordered" evidence="10">
    <location>
        <begin position="675"/>
        <end position="700"/>
    </location>
</feature>
<dbReference type="FunFam" id="3.40.50.300:FF:000142">
    <property type="entry name" value="Midasin"/>
    <property type="match status" value="1"/>
</dbReference>
<dbReference type="Proteomes" id="UP001362899">
    <property type="component" value="Unassembled WGS sequence"/>
</dbReference>
<dbReference type="FunFam" id="3.40.50.300:FF:001384">
    <property type="entry name" value="Midasin"/>
    <property type="match status" value="1"/>
</dbReference>
<dbReference type="SMART" id="SM00327">
    <property type="entry name" value="VWA"/>
    <property type="match status" value="1"/>
</dbReference>
<evidence type="ECO:0000256" key="5">
    <source>
        <dbReference type="ARBA" id="ARBA00022741"/>
    </source>
</evidence>
<feature type="compositionally biased region" description="Acidic residues" evidence="10">
    <location>
        <begin position="4086"/>
        <end position="4108"/>
    </location>
</feature>
<dbReference type="InterPro" id="IPR036465">
    <property type="entry name" value="vWFA_dom_sf"/>
</dbReference>
<comment type="similarity">
    <text evidence="3 9">Belongs to the midasin family.</text>
</comment>
<feature type="compositionally biased region" description="Acidic residues" evidence="10">
    <location>
        <begin position="3625"/>
        <end position="3636"/>
    </location>
</feature>
<evidence type="ECO:0000313" key="13">
    <source>
        <dbReference type="Proteomes" id="UP001362899"/>
    </source>
</evidence>
<dbReference type="EMBL" id="BTGC01000003">
    <property type="protein sequence ID" value="GMM50843.1"/>
    <property type="molecule type" value="Genomic_DNA"/>
</dbReference>
<dbReference type="GO" id="GO:0000027">
    <property type="term" value="P:ribosomal large subunit assembly"/>
    <property type="evidence" value="ECO:0007669"/>
    <property type="project" value="InterPro"/>
</dbReference>
<evidence type="ECO:0000256" key="7">
    <source>
        <dbReference type="ARBA" id="ARBA00023186"/>
    </source>
</evidence>
<comment type="caution">
    <text evidence="12">The sequence shown here is derived from an EMBL/GenBank/DDBJ whole genome shotgun (WGS) entry which is preliminary data.</text>
</comment>
<dbReference type="FunFam" id="3.40.50.300:FF:004102">
    <property type="entry name" value="Uncharacterized protein"/>
    <property type="match status" value="1"/>
</dbReference>
<proteinExistence type="inferred from homology"/>
<evidence type="ECO:0000256" key="8">
    <source>
        <dbReference type="ARBA" id="ARBA00023242"/>
    </source>
</evidence>
<comment type="subcellular location">
    <subcellularLocation>
        <location evidence="1">Nucleus</location>
        <location evidence="1">Nucleolus</location>
    </subcellularLocation>
    <subcellularLocation>
        <location evidence="2">Nucleus</location>
        <location evidence="2">Nucleoplasm</location>
    </subcellularLocation>
</comment>
<comment type="function">
    <text evidence="9">Nuclear chaperone required for maturation and nuclear export of pre-60S ribosome subunits.</text>
</comment>
<feature type="compositionally biased region" description="Acidic residues" evidence="10">
    <location>
        <begin position="3690"/>
        <end position="3728"/>
    </location>
</feature>
<dbReference type="PANTHER" id="PTHR48103:SF2">
    <property type="entry name" value="MIDASIN"/>
    <property type="match status" value="1"/>
</dbReference>
<dbReference type="InterPro" id="IPR040848">
    <property type="entry name" value="AAA_lid_7"/>
</dbReference>
<feature type="compositionally biased region" description="Basic and acidic residues" evidence="10">
    <location>
        <begin position="3744"/>
        <end position="3764"/>
    </location>
</feature>
<evidence type="ECO:0000256" key="9">
    <source>
        <dbReference type="PIRNR" id="PIRNR010340"/>
    </source>
</evidence>
<evidence type="ECO:0000313" key="12">
    <source>
        <dbReference type="EMBL" id="GMM50843.1"/>
    </source>
</evidence>
<dbReference type="InterPro" id="IPR011704">
    <property type="entry name" value="ATPase_dyneun-rel_AAA"/>
</dbReference>
<protein>
    <recommendedName>
        <fullName evidence="4 9">Midasin</fullName>
    </recommendedName>
</protein>
<keyword evidence="13" id="KW-1185">Reference proteome</keyword>
<evidence type="ECO:0000256" key="4">
    <source>
        <dbReference type="ARBA" id="ARBA00017143"/>
    </source>
</evidence>
<feature type="compositionally biased region" description="Acidic residues" evidence="10">
    <location>
        <begin position="3673"/>
        <end position="3682"/>
    </location>
</feature>
<keyword evidence="6 9" id="KW-0067">ATP-binding</keyword>
<organism evidence="12 13">
    <name type="scientific">Starmerella bacillaris</name>
    <name type="common">Yeast</name>
    <name type="synonym">Candida zemplinina</name>
    <dbReference type="NCBI Taxonomy" id="1247836"/>
    <lineage>
        <taxon>Eukaryota</taxon>
        <taxon>Fungi</taxon>
        <taxon>Dikarya</taxon>
        <taxon>Ascomycota</taxon>
        <taxon>Saccharomycotina</taxon>
        <taxon>Dipodascomycetes</taxon>
        <taxon>Dipodascales</taxon>
        <taxon>Trichomonascaceae</taxon>
        <taxon>Starmerella</taxon>
    </lineage>
</organism>
<dbReference type="SMART" id="SM00382">
    <property type="entry name" value="AAA"/>
    <property type="match status" value="6"/>
</dbReference>
<dbReference type="InterPro" id="IPR025662">
    <property type="entry name" value="Sigma_54_int_dom_ATP-bd_1"/>
</dbReference>
<dbReference type="Gene3D" id="3.40.50.410">
    <property type="entry name" value="von Willebrand factor, type A domain"/>
    <property type="match status" value="1"/>
</dbReference>
<evidence type="ECO:0000256" key="3">
    <source>
        <dbReference type="ARBA" id="ARBA00007188"/>
    </source>
</evidence>
<accession>A0AAV5RI64</accession>
<dbReference type="Pfam" id="PF07728">
    <property type="entry name" value="AAA_5"/>
    <property type="match status" value="8"/>
</dbReference>
<dbReference type="Pfam" id="PF17867">
    <property type="entry name" value="AAA_lid_7"/>
    <property type="match status" value="2"/>
</dbReference>
<dbReference type="GO" id="GO:0005654">
    <property type="term" value="C:nucleoplasm"/>
    <property type="evidence" value="ECO:0007669"/>
    <property type="project" value="UniProtKB-SubCell"/>
</dbReference>
<keyword evidence="7 9" id="KW-0143">Chaperone</keyword>
<dbReference type="PROSITE" id="PS50234">
    <property type="entry name" value="VWFA"/>
    <property type="match status" value="1"/>
</dbReference>
<feature type="compositionally biased region" description="Acidic residues" evidence="10">
    <location>
        <begin position="3788"/>
        <end position="3807"/>
    </location>
</feature>